<dbReference type="SUPFAM" id="SSF56300">
    <property type="entry name" value="Metallo-dependent phosphatases"/>
    <property type="match status" value="1"/>
</dbReference>
<dbReference type="SMART" id="SM00854">
    <property type="entry name" value="PGA_cap"/>
    <property type="match status" value="1"/>
</dbReference>
<reference evidence="3 4" key="1">
    <citation type="submission" date="2016-12" db="EMBL/GenBank/DDBJ databases">
        <title>The whole genome sequencing and assembly of Bacillus cohnii DSM 6307T strain.</title>
        <authorList>
            <person name="Lee Y.-J."/>
            <person name="Yi H."/>
            <person name="Bahn Y.-S."/>
            <person name="Kim J.F."/>
            <person name="Lee D.-W."/>
        </authorList>
    </citation>
    <scope>NUCLEOTIDE SEQUENCE [LARGE SCALE GENOMIC DNA]</scope>
    <source>
        <strain evidence="3 4">DSM 6307</strain>
    </source>
</reference>
<dbReference type="CDD" id="cd07381">
    <property type="entry name" value="MPP_CapA"/>
    <property type="match status" value="1"/>
</dbReference>
<evidence type="ECO:0000259" key="2">
    <source>
        <dbReference type="SMART" id="SM00854"/>
    </source>
</evidence>
<organism evidence="3 4">
    <name type="scientific">Sutcliffiella cohnii</name>
    <dbReference type="NCBI Taxonomy" id="33932"/>
    <lineage>
        <taxon>Bacteria</taxon>
        <taxon>Bacillati</taxon>
        <taxon>Bacillota</taxon>
        <taxon>Bacilli</taxon>
        <taxon>Bacillales</taxon>
        <taxon>Bacillaceae</taxon>
        <taxon>Sutcliffiella</taxon>
    </lineage>
</organism>
<dbReference type="InterPro" id="IPR052169">
    <property type="entry name" value="CW_Biosynth-Accessory"/>
</dbReference>
<dbReference type="PANTHER" id="PTHR33393">
    <property type="entry name" value="POLYGLUTAMINE SYNTHESIS ACCESSORY PROTEIN RV0574C-RELATED"/>
    <property type="match status" value="1"/>
</dbReference>
<evidence type="ECO:0000313" key="4">
    <source>
        <dbReference type="Proteomes" id="UP000215224"/>
    </source>
</evidence>
<dbReference type="Proteomes" id="UP000215224">
    <property type="component" value="Chromosome"/>
</dbReference>
<name>A0A223KRD5_9BACI</name>
<sequence length="390" mass="43360">MKNNWRFILPVLIFLLLGSALLSYIFYQQSASSTVPSSNEPQIVHTHGAKSVVSFDRTVTTEVTLSAVGDLLIHDSVYHTAETADGYDFKPMINPVKQYLMETDISIANQETIIGGTEIGLSNYPSFNSPFEVADALLDAGIDIVSIANNHTLDRGERAIMNAIGHYEKIGMQYTGGYKDEEDRDTLRTITKNGLVFSFLSYTYGTNGIPIPQGKDYLVNLIDRERIEGDIAHAREHSDIVIVSMHWGVEYVLYPNQEQESLAQFLADAGADIVIGHHPHVLQPMQFIEKKDGGKMFVVYSLGNFLSAQVGNYKDIGGIVQLRIAKTIDKDSSSVNIEVDQFIPTYVSQLRSAKYHIVTLSDAGDYGFSNAAAKNNEMMDHMFQWINDGQ</sequence>
<dbReference type="PANTHER" id="PTHR33393:SF12">
    <property type="entry name" value="CAPSULE BIOSYNTHESIS PROTEIN CAPA"/>
    <property type="match status" value="1"/>
</dbReference>
<proteinExistence type="inferred from homology"/>
<dbReference type="STRING" id="1314751.GCA_001591425_00281"/>
<evidence type="ECO:0000313" key="3">
    <source>
        <dbReference type="EMBL" id="AST91947.1"/>
    </source>
</evidence>
<dbReference type="AlphaFoldDB" id="A0A223KRD5"/>
<dbReference type="EMBL" id="CP018866">
    <property type="protein sequence ID" value="AST91947.1"/>
    <property type="molecule type" value="Genomic_DNA"/>
</dbReference>
<dbReference type="InterPro" id="IPR019079">
    <property type="entry name" value="Capsule_synth_CapA"/>
</dbReference>
<evidence type="ECO:0000256" key="1">
    <source>
        <dbReference type="ARBA" id="ARBA00005662"/>
    </source>
</evidence>
<feature type="domain" description="Capsule synthesis protein CapA" evidence="2">
    <location>
        <begin position="64"/>
        <end position="309"/>
    </location>
</feature>
<dbReference type="KEGG" id="bcoh:BC6307_12015"/>
<gene>
    <name evidence="3" type="ORF">BC6307_12015</name>
</gene>
<comment type="similarity">
    <text evidence="1">Belongs to the CapA family.</text>
</comment>
<dbReference type="InterPro" id="IPR029052">
    <property type="entry name" value="Metallo-depent_PP-like"/>
</dbReference>
<dbReference type="Pfam" id="PF09587">
    <property type="entry name" value="PGA_cap"/>
    <property type="match status" value="1"/>
</dbReference>
<dbReference type="Gene3D" id="3.60.21.10">
    <property type="match status" value="1"/>
</dbReference>
<accession>A0A223KRD5</accession>
<dbReference type="RefSeq" id="WP_066411097.1">
    <property type="nucleotide sequence ID" value="NZ_CP018866.1"/>
</dbReference>
<protein>
    <submittedName>
        <fullName evidence="3">Capsular biosynthesis protein</fullName>
    </submittedName>
</protein>
<keyword evidence="4" id="KW-1185">Reference proteome</keyword>